<reference evidence="1 2" key="1">
    <citation type="journal article" date="2021" name="Sci. Rep.">
        <title>The distribution of antibiotic resistance genes in chicken gut microbiota commensals.</title>
        <authorList>
            <person name="Juricova H."/>
            <person name="Matiasovicova J."/>
            <person name="Kubasova T."/>
            <person name="Cejkova D."/>
            <person name="Rychlik I."/>
        </authorList>
    </citation>
    <scope>NUCLEOTIDE SEQUENCE [LARGE SCALE GENOMIC DNA]</scope>
    <source>
        <strain evidence="1 2">An810</strain>
    </source>
</reference>
<protein>
    <submittedName>
        <fullName evidence="1">Uncharacterized protein</fullName>
    </submittedName>
</protein>
<evidence type="ECO:0000313" key="2">
    <source>
        <dbReference type="Proteomes" id="UP000776629"/>
    </source>
</evidence>
<name>A0ABS2EQ11_9LACO</name>
<keyword evidence="2" id="KW-1185">Reference proteome</keyword>
<accession>A0ABS2EQ11</accession>
<dbReference type="Proteomes" id="UP000776629">
    <property type="component" value="Unassembled WGS sequence"/>
</dbReference>
<sequence>MAADYLAKLEQLRKGEIDELIVTPDDFLDFQTAYRTYQFKTQITGDAHRGGEIHYHRVKK</sequence>
<gene>
    <name evidence="1" type="ORF">H5993_07455</name>
</gene>
<dbReference type="RefSeq" id="WP_204776862.1">
    <property type="nucleotide sequence ID" value="NZ_JACJJQ010000037.1"/>
</dbReference>
<dbReference type="EMBL" id="JACJJQ010000037">
    <property type="protein sequence ID" value="MBM6754592.1"/>
    <property type="molecule type" value="Genomic_DNA"/>
</dbReference>
<comment type="caution">
    <text evidence="1">The sequence shown here is derived from an EMBL/GenBank/DDBJ whole genome shotgun (WGS) entry which is preliminary data.</text>
</comment>
<proteinExistence type="predicted"/>
<organism evidence="1 2">
    <name type="scientific">Limosilactobacillus alvi</name>
    <dbReference type="NCBI Taxonomy" id="990412"/>
    <lineage>
        <taxon>Bacteria</taxon>
        <taxon>Bacillati</taxon>
        <taxon>Bacillota</taxon>
        <taxon>Bacilli</taxon>
        <taxon>Lactobacillales</taxon>
        <taxon>Lactobacillaceae</taxon>
        <taxon>Limosilactobacillus</taxon>
    </lineage>
</organism>
<evidence type="ECO:0000313" key="1">
    <source>
        <dbReference type="EMBL" id="MBM6754592.1"/>
    </source>
</evidence>